<proteinExistence type="predicted"/>
<comment type="caution">
    <text evidence="7">The sequence shown here is derived from an EMBL/GenBank/DDBJ whole genome shotgun (WGS) entry which is preliminary data.</text>
</comment>
<dbReference type="SUPFAM" id="SSF81321">
    <property type="entry name" value="Family A G protein-coupled receptor-like"/>
    <property type="match status" value="1"/>
</dbReference>
<dbReference type="GO" id="GO:0004930">
    <property type="term" value="F:G protein-coupled receptor activity"/>
    <property type="evidence" value="ECO:0007669"/>
    <property type="project" value="InterPro"/>
</dbReference>
<keyword evidence="3 5" id="KW-1133">Transmembrane helix</keyword>
<dbReference type="PANTHER" id="PTHR46641">
    <property type="entry name" value="FMRFAMIDE RECEPTOR-RELATED"/>
    <property type="match status" value="1"/>
</dbReference>
<dbReference type="GO" id="GO:0016020">
    <property type="term" value="C:membrane"/>
    <property type="evidence" value="ECO:0007669"/>
    <property type="project" value="UniProtKB-SubCell"/>
</dbReference>
<dbReference type="Proteomes" id="UP000735302">
    <property type="component" value="Unassembled WGS sequence"/>
</dbReference>
<keyword evidence="7" id="KW-0675">Receptor</keyword>
<dbReference type="PRINTS" id="PR00237">
    <property type="entry name" value="GPCRRHODOPSN"/>
</dbReference>
<evidence type="ECO:0000313" key="8">
    <source>
        <dbReference type="Proteomes" id="UP000735302"/>
    </source>
</evidence>
<evidence type="ECO:0000259" key="6">
    <source>
        <dbReference type="PROSITE" id="PS50262"/>
    </source>
</evidence>
<feature type="transmembrane region" description="Helical" evidence="5">
    <location>
        <begin position="261"/>
        <end position="285"/>
    </location>
</feature>
<dbReference type="CDD" id="cd14978">
    <property type="entry name" value="7tmA_FMRFamide_R-like"/>
    <property type="match status" value="1"/>
</dbReference>
<dbReference type="PROSITE" id="PS50262">
    <property type="entry name" value="G_PROTEIN_RECEP_F1_2"/>
    <property type="match status" value="1"/>
</dbReference>
<sequence length="369" mass="40858">MLSYESAGYVIILPAVCLFGIAGNILNLVVLIKDKIQGTAYSYLKALAILDLLSLAFILPIITRCSTCILRDSHFGPFFEAYIHVFIGDVFIKSSIWTVVVFTAERCITSCFPTSALSLLVQKRIWGGATVGVRGSLGNQRQSAVTNVLLIVLVLAIENSPTFWKYEIQNNVVVRGADFEQNVFFRFYDWFDALFSCLIPSLTLIILNIILITFLRKRGENAQTSESTAATQTSGLHPHSYVPGNTGPAVVRRSRGEQTRILVTLVGIVILSLSTILPTFIIQLIGQYSTFAACNFFNLRVTNSILLAVNCSGNFVLYCMLNRRFWASFKKVFGLYNCSHPQHTTRIIVTRILPIQQPALPPSTASSAP</sequence>
<protein>
    <submittedName>
        <fullName evidence="7">FMRFamide receptor-like</fullName>
    </submittedName>
</protein>
<feature type="transmembrane region" description="Helical" evidence="5">
    <location>
        <begin position="43"/>
        <end position="62"/>
    </location>
</feature>
<feature type="transmembrane region" description="Helical" evidence="5">
    <location>
        <begin position="82"/>
        <end position="104"/>
    </location>
</feature>
<reference evidence="7 8" key="1">
    <citation type="journal article" date="2021" name="Elife">
        <title>Chloroplast acquisition without the gene transfer in kleptoplastic sea slugs, Plakobranchus ocellatus.</title>
        <authorList>
            <person name="Maeda T."/>
            <person name="Takahashi S."/>
            <person name="Yoshida T."/>
            <person name="Shimamura S."/>
            <person name="Takaki Y."/>
            <person name="Nagai Y."/>
            <person name="Toyoda A."/>
            <person name="Suzuki Y."/>
            <person name="Arimoto A."/>
            <person name="Ishii H."/>
            <person name="Satoh N."/>
            <person name="Nishiyama T."/>
            <person name="Hasebe M."/>
            <person name="Maruyama T."/>
            <person name="Minagawa J."/>
            <person name="Obokata J."/>
            <person name="Shigenobu S."/>
        </authorList>
    </citation>
    <scope>NUCLEOTIDE SEQUENCE [LARGE SCALE GENOMIC DNA]</scope>
</reference>
<feature type="transmembrane region" description="Helical" evidence="5">
    <location>
        <begin position="6"/>
        <end position="31"/>
    </location>
</feature>
<evidence type="ECO:0000256" key="3">
    <source>
        <dbReference type="ARBA" id="ARBA00022989"/>
    </source>
</evidence>
<evidence type="ECO:0000256" key="1">
    <source>
        <dbReference type="ARBA" id="ARBA00004370"/>
    </source>
</evidence>
<feature type="domain" description="G-protein coupled receptors family 1 profile" evidence="6">
    <location>
        <begin position="23"/>
        <end position="318"/>
    </location>
</feature>
<dbReference type="InterPro" id="IPR017452">
    <property type="entry name" value="GPCR_Rhodpsn_7TM"/>
</dbReference>
<dbReference type="InterPro" id="IPR000276">
    <property type="entry name" value="GPCR_Rhodpsn"/>
</dbReference>
<dbReference type="PANTHER" id="PTHR46641:SF2">
    <property type="entry name" value="FMRFAMIDE RECEPTOR"/>
    <property type="match status" value="1"/>
</dbReference>
<organism evidence="7 8">
    <name type="scientific">Plakobranchus ocellatus</name>
    <dbReference type="NCBI Taxonomy" id="259542"/>
    <lineage>
        <taxon>Eukaryota</taxon>
        <taxon>Metazoa</taxon>
        <taxon>Spiralia</taxon>
        <taxon>Lophotrochozoa</taxon>
        <taxon>Mollusca</taxon>
        <taxon>Gastropoda</taxon>
        <taxon>Heterobranchia</taxon>
        <taxon>Euthyneura</taxon>
        <taxon>Panpulmonata</taxon>
        <taxon>Sacoglossa</taxon>
        <taxon>Placobranchoidea</taxon>
        <taxon>Plakobranchidae</taxon>
        <taxon>Plakobranchus</taxon>
    </lineage>
</organism>
<feature type="transmembrane region" description="Helical" evidence="5">
    <location>
        <begin position="193"/>
        <end position="215"/>
    </location>
</feature>
<name>A0AAV3ZPG4_9GAST</name>
<evidence type="ECO:0000256" key="5">
    <source>
        <dbReference type="SAM" id="Phobius"/>
    </source>
</evidence>
<feature type="transmembrane region" description="Helical" evidence="5">
    <location>
        <begin position="144"/>
        <end position="164"/>
    </location>
</feature>
<comment type="subcellular location">
    <subcellularLocation>
        <location evidence="1">Membrane</location>
    </subcellularLocation>
</comment>
<dbReference type="AlphaFoldDB" id="A0AAV3ZPG4"/>
<keyword evidence="2 5" id="KW-0812">Transmembrane</keyword>
<evidence type="ECO:0000313" key="7">
    <source>
        <dbReference type="EMBL" id="GFN96396.1"/>
    </source>
</evidence>
<evidence type="ECO:0000256" key="4">
    <source>
        <dbReference type="ARBA" id="ARBA00023136"/>
    </source>
</evidence>
<accession>A0AAV3ZPG4</accession>
<dbReference type="InterPro" id="IPR052954">
    <property type="entry name" value="GPCR-Ligand_Int"/>
</dbReference>
<feature type="transmembrane region" description="Helical" evidence="5">
    <location>
        <begin position="305"/>
        <end position="321"/>
    </location>
</feature>
<dbReference type="EMBL" id="BLXT01002678">
    <property type="protein sequence ID" value="GFN96396.1"/>
    <property type="molecule type" value="Genomic_DNA"/>
</dbReference>
<dbReference type="Gene3D" id="1.20.1070.10">
    <property type="entry name" value="Rhodopsin 7-helix transmembrane proteins"/>
    <property type="match status" value="1"/>
</dbReference>
<gene>
    <name evidence="7" type="ORF">PoB_002290200</name>
</gene>
<evidence type="ECO:0000256" key="2">
    <source>
        <dbReference type="ARBA" id="ARBA00022692"/>
    </source>
</evidence>
<keyword evidence="4 5" id="KW-0472">Membrane</keyword>
<keyword evidence="8" id="KW-1185">Reference proteome</keyword>